<comment type="caution">
    <text evidence="8">Lacks conserved residue(s) required for the propagation of feature annotation.</text>
</comment>
<comment type="catalytic activity">
    <reaction evidence="8 10">
        <text>deamido-NAD(+) + NH4(+) + ATP = AMP + diphosphate + NAD(+) + H(+)</text>
        <dbReference type="Rhea" id="RHEA:21188"/>
        <dbReference type="ChEBI" id="CHEBI:15378"/>
        <dbReference type="ChEBI" id="CHEBI:28938"/>
        <dbReference type="ChEBI" id="CHEBI:30616"/>
        <dbReference type="ChEBI" id="CHEBI:33019"/>
        <dbReference type="ChEBI" id="CHEBI:57540"/>
        <dbReference type="ChEBI" id="CHEBI:58437"/>
        <dbReference type="ChEBI" id="CHEBI:456215"/>
        <dbReference type="EC" id="6.3.1.5"/>
    </reaction>
</comment>
<evidence type="ECO:0000256" key="5">
    <source>
        <dbReference type="ARBA" id="ARBA00022840"/>
    </source>
</evidence>
<dbReference type="NCBIfam" id="TIGR00552">
    <property type="entry name" value="nadE"/>
    <property type="match status" value="1"/>
</dbReference>
<keyword evidence="7 8" id="KW-0520">NAD</keyword>
<feature type="domain" description="NAD/GMP synthase" evidence="11">
    <location>
        <begin position="16"/>
        <end position="258"/>
    </location>
</feature>
<keyword evidence="3 8" id="KW-0479">Metal-binding</keyword>
<dbReference type="GO" id="GO:0005524">
    <property type="term" value="F:ATP binding"/>
    <property type="evidence" value="ECO:0007669"/>
    <property type="project" value="UniProtKB-UniRule"/>
</dbReference>
<dbReference type="Proteomes" id="UP000278475">
    <property type="component" value="Unassembled WGS sequence"/>
</dbReference>
<comment type="caution">
    <text evidence="12">The sequence shown here is derived from an EMBL/GenBank/DDBJ whole genome shotgun (WGS) entry which is preliminary data.</text>
</comment>
<feature type="binding site" evidence="8">
    <location>
        <begin position="37"/>
        <end position="44"/>
    </location>
    <ligand>
        <name>ATP</name>
        <dbReference type="ChEBI" id="CHEBI:30616"/>
    </ligand>
</feature>
<evidence type="ECO:0000256" key="6">
    <source>
        <dbReference type="ARBA" id="ARBA00022842"/>
    </source>
</evidence>
<evidence type="ECO:0000256" key="10">
    <source>
        <dbReference type="RuleBase" id="RU003812"/>
    </source>
</evidence>
<accession>A0A497ENX0</accession>
<evidence type="ECO:0000256" key="3">
    <source>
        <dbReference type="ARBA" id="ARBA00022723"/>
    </source>
</evidence>
<dbReference type="InterPro" id="IPR003694">
    <property type="entry name" value="NAD_synthase"/>
</dbReference>
<keyword evidence="2 8" id="KW-0436">Ligase</keyword>
<dbReference type="AlphaFoldDB" id="A0A497ENX0"/>
<organism evidence="12 13">
    <name type="scientific">Thermoproteota archaeon</name>
    <dbReference type="NCBI Taxonomy" id="2056631"/>
    <lineage>
        <taxon>Archaea</taxon>
        <taxon>Thermoproteota</taxon>
    </lineage>
</organism>
<evidence type="ECO:0000256" key="7">
    <source>
        <dbReference type="ARBA" id="ARBA00023027"/>
    </source>
</evidence>
<feature type="binding site" description="in other chain" evidence="8">
    <location>
        <position position="155"/>
    </location>
    <ligand>
        <name>deamido-NAD(+)</name>
        <dbReference type="ChEBI" id="CHEBI:58437"/>
        <note>ligand shared between two neighboring subunits</note>
    </ligand>
</feature>
<dbReference type="InterPro" id="IPR022926">
    <property type="entry name" value="NH(3)-dep_NAD(+)_synth"/>
</dbReference>
<feature type="binding site" evidence="8">
    <location>
        <position position="147"/>
    </location>
    <ligand>
        <name>Mg(2+)</name>
        <dbReference type="ChEBI" id="CHEBI:18420"/>
    </ligand>
</feature>
<sequence length="264" mass="28991">MVIGYDLSIDVEKVERKILDFIVEYVRKTGSSGVVVGLSGGVDSSTVATLCTKALGKDMVFAMIMPEEGVTPEEDVKDALMLAERLGLKHGFIKINDLYGNFVNHLNWVRSNVVVQGNLKARIRMCILYYVANSLNMLVAGASDRSEILIGYFTKYGDGGVDFLPIGGLYKTQVRMLAAHLGLPKHIVEKPSSPRLWAGHTAEGELGLSYEIIDQVLHGLFDRKFSYAKVAEDVGVSVEVVKSIANRVRKSGHKRRTPPIAPVK</sequence>
<evidence type="ECO:0000256" key="9">
    <source>
        <dbReference type="RuleBase" id="RU003811"/>
    </source>
</evidence>
<dbReference type="PANTHER" id="PTHR23090:SF9">
    <property type="entry name" value="GLUTAMINE-DEPENDENT NAD(+) SYNTHETASE"/>
    <property type="match status" value="1"/>
</dbReference>
<name>A0A497ENX0_9CREN</name>
<evidence type="ECO:0000313" key="13">
    <source>
        <dbReference type="Proteomes" id="UP000278475"/>
    </source>
</evidence>
<comment type="similarity">
    <text evidence="1 8 9">Belongs to the NAD synthetase family.</text>
</comment>
<keyword evidence="4 8" id="KW-0547">Nucleotide-binding</keyword>
<evidence type="ECO:0000313" key="12">
    <source>
        <dbReference type="EMBL" id="RLE49094.1"/>
    </source>
</evidence>
<dbReference type="UniPathway" id="UPA00253">
    <property type="reaction ID" value="UER00333"/>
</dbReference>
<evidence type="ECO:0000256" key="8">
    <source>
        <dbReference type="HAMAP-Rule" id="MF_00193"/>
    </source>
</evidence>
<dbReference type="NCBIfam" id="NF010587">
    <property type="entry name" value="PRK13980.1"/>
    <property type="match status" value="1"/>
</dbReference>
<keyword evidence="5 8" id="KW-0067">ATP-binding</keyword>
<dbReference type="GO" id="GO:0046872">
    <property type="term" value="F:metal ion binding"/>
    <property type="evidence" value="ECO:0007669"/>
    <property type="project" value="UniProtKB-KW"/>
</dbReference>
<dbReference type="Gene3D" id="3.40.50.620">
    <property type="entry name" value="HUPs"/>
    <property type="match status" value="1"/>
</dbReference>
<feature type="binding site" evidence="8">
    <location>
        <position position="171"/>
    </location>
    <ligand>
        <name>ATP</name>
        <dbReference type="ChEBI" id="CHEBI:30616"/>
    </ligand>
</feature>
<dbReference type="SUPFAM" id="SSF52402">
    <property type="entry name" value="Adenine nucleotide alpha hydrolases-like"/>
    <property type="match status" value="1"/>
</dbReference>
<dbReference type="FunFam" id="3.40.50.620:FF:000106">
    <property type="entry name" value="Glutamine-dependent NAD(+) synthetase"/>
    <property type="match status" value="1"/>
</dbReference>
<gene>
    <name evidence="8" type="primary">nadE</name>
    <name evidence="12" type="ORF">DRJ31_05910</name>
</gene>
<dbReference type="GO" id="GO:0005737">
    <property type="term" value="C:cytoplasm"/>
    <property type="evidence" value="ECO:0007669"/>
    <property type="project" value="InterPro"/>
</dbReference>
<dbReference type="GO" id="GO:0008795">
    <property type="term" value="F:NAD+ synthase activity"/>
    <property type="evidence" value="ECO:0007669"/>
    <property type="project" value="UniProtKB-UniRule"/>
</dbReference>
<feature type="binding site" evidence="8">
    <location>
        <position position="193"/>
    </location>
    <ligand>
        <name>ATP</name>
        <dbReference type="ChEBI" id="CHEBI:30616"/>
    </ligand>
</feature>
<feature type="binding site" description="in other chain" evidence="8">
    <location>
        <begin position="253"/>
        <end position="254"/>
    </location>
    <ligand>
        <name>deamido-NAD(+)</name>
        <dbReference type="ChEBI" id="CHEBI:58437"/>
        <note>ligand shared between two neighboring subunits</note>
    </ligand>
</feature>
<dbReference type="PANTHER" id="PTHR23090">
    <property type="entry name" value="NH 3 /GLUTAMINE-DEPENDENT NAD + SYNTHETASE"/>
    <property type="match status" value="1"/>
</dbReference>
<comment type="function">
    <text evidence="8">Catalyzes the ATP-dependent amidation of deamido-NAD to form NAD. Uses ammonia as a nitrogen source.</text>
</comment>
<feature type="binding site" evidence="8">
    <location>
        <position position="43"/>
    </location>
    <ligand>
        <name>Mg(2+)</name>
        <dbReference type="ChEBI" id="CHEBI:18420"/>
    </ligand>
</feature>
<protein>
    <recommendedName>
        <fullName evidence="8 10">NH(3)-dependent NAD(+) synthetase</fullName>
        <ecNumber evidence="8 10">6.3.1.5</ecNumber>
    </recommendedName>
</protein>
<evidence type="ECO:0000259" key="11">
    <source>
        <dbReference type="Pfam" id="PF02540"/>
    </source>
</evidence>
<dbReference type="EC" id="6.3.1.5" evidence="8 10"/>
<evidence type="ECO:0000256" key="1">
    <source>
        <dbReference type="ARBA" id="ARBA00005859"/>
    </source>
</evidence>
<dbReference type="InterPro" id="IPR022310">
    <property type="entry name" value="NAD/GMP_synthase"/>
</dbReference>
<dbReference type="InterPro" id="IPR014729">
    <property type="entry name" value="Rossmann-like_a/b/a_fold"/>
</dbReference>
<keyword evidence="6 8" id="KW-0460">Magnesium</keyword>
<evidence type="ECO:0000256" key="2">
    <source>
        <dbReference type="ARBA" id="ARBA00022598"/>
    </source>
</evidence>
<feature type="binding site" description="in other chain" evidence="8">
    <location>
        <position position="122"/>
    </location>
    <ligand>
        <name>deamido-NAD(+)</name>
        <dbReference type="ChEBI" id="CHEBI:58437"/>
        <note>ligand shared between two neighboring subunits</note>
    </ligand>
</feature>
<dbReference type="EMBL" id="QMQV01000049">
    <property type="protein sequence ID" value="RLE49094.1"/>
    <property type="molecule type" value="Genomic_DNA"/>
</dbReference>
<comment type="subunit">
    <text evidence="8">Homodimer.</text>
</comment>
<dbReference type="GO" id="GO:0003952">
    <property type="term" value="F:NAD+ synthase (glutamine-hydrolyzing) activity"/>
    <property type="evidence" value="ECO:0007669"/>
    <property type="project" value="InterPro"/>
</dbReference>
<dbReference type="Pfam" id="PF02540">
    <property type="entry name" value="NAD_synthase"/>
    <property type="match status" value="1"/>
</dbReference>
<comment type="pathway">
    <text evidence="8">Cofactor biosynthesis; NAD(+) biosynthesis; NAD(+) from deamido-NAD(+) (ammonia route): step 1/1.</text>
</comment>
<evidence type="ECO:0000256" key="4">
    <source>
        <dbReference type="ARBA" id="ARBA00022741"/>
    </source>
</evidence>
<dbReference type="CDD" id="cd00553">
    <property type="entry name" value="NAD_synthase"/>
    <property type="match status" value="1"/>
</dbReference>
<dbReference type="GO" id="GO:0009435">
    <property type="term" value="P:NAD+ biosynthetic process"/>
    <property type="evidence" value="ECO:0007669"/>
    <property type="project" value="UniProtKB-UniRule"/>
</dbReference>
<dbReference type="GO" id="GO:0004359">
    <property type="term" value="F:glutaminase activity"/>
    <property type="evidence" value="ECO:0007669"/>
    <property type="project" value="InterPro"/>
</dbReference>
<reference evidence="12 13" key="1">
    <citation type="submission" date="2018-06" db="EMBL/GenBank/DDBJ databases">
        <title>Extensive metabolic versatility and redundancy in microbially diverse, dynamic hydrothermal sediments.</title>
        <authorList>
            <person name="Dombrowski N."/>
            <person name="Teske A."/>
            <person name="Baker B.J."/>
        </authorList>
    </citation>
    <scope>NUCLEOTIDE SEQUENCE [LARGE SCALE GENOMIC DNA]</scope>
    <source>
        <strain evidence="12">B66_G16</strain>
    </source>
</reference>
<feature type="binding site" evidence="8">
    <location>
        <position position="162"/>
    </location>
    <ligand>
        <name>deamido-NAD(+)</name>
        <dbReference type="ChEBI" id="CHEBI:58437"/>
        <note>ligand shared between two neighboring subunits</note>
    </ligand>
</feature>
<dbReference type="HAMAP" id="MF_00193">
    <property type="entry name" value="NadE_ammonia_dep"/>
    <property type="match status" value="1"/>
</dbReference>
<proteinExistence type="inferred from homology"/>